<dbReference type="GO" id="GO:0035869">
    <property type="term" value="C:ciliary transition zone"/>
    <property type="evidence" value="ECO:0007669"/>
    <property type="project" value="TreeGrafter"/>
</dbReference>
<dbReference type="Gene3D" id="1.20.1270.60">
    <property type="entry name" value="Arfaptin homology (AH) domain/BAR domain"/>
    <property type="match status" value="1"/>
</dbReference>
<protein>
    <recommendedName>
        <fullName evidence="5">Family with sequence similarity 92 member B</fullName>
    </recommendedName>
</protein>
<evidence type="ECO:0008006" key="5">
    <source>
        <dbReference type="Google" id="ProtNLM"/>
    </source>
</evidence>
<dbReference type="PANTHER" id="PTHR21223:SF3">
    <property type="entry name" value="CBY1-INTERACTING BAR DOMAIN-CONTAINING PROTEIN 2"/>
    <property type="match status" value="1"/>
</dbReference>
<dbReference type="AlphaFoldDB" id="A0AAD8YPG0"/>
<evidence type="ECO:0000313" key="4">
    <source>
        <dbReference type="Proteomes" id="UP001239994"/>
    </source>
</evidence>
<dbReference type="PANTHER" id="PTHR21223">
    <property type="entry name" value="CBY1-INTERACTING BAR DOMAIN-CONTAINING PROTEIN HOMOLOG"/>
    <property type="match status" value="1"/>
</dbReference>
<evidence type="ECO:0000313" key="3">
    <source>
        <dbReference type="EMBL" id="KAK1784960.1"/>
    </source>
</evidence>
<dbReference type="Pfam" id="PF06730">
    <property type="entry name" value="FAM92"/>
    <property type="match status" value="1"/>
</dbReference>
<feature type="compositionally biased region" description="Acidic residues" evidence="2">
    <location>
        <begin position="308"/>
        <end position="324"/>
    </location>
</feature>
<feature type="compositionally biased region" description="Basic and acidic residues" evidence="2">
    <location>
        <begin position="293"/>
        <end position="307"/>
    </location>
</feature>
<keyword evidence="4" id="KW-1185">Reference proteome</keyword>
<comment type="caution">
    <text evidence="3">The sequence shown here is derived from an EMBL/GenBank/DDBJ whole genome shotgun (WGS) entry which is preliminary data.</text>
</comment>
<feature type="region of interest" description="Disordered" evidence="2">
    <location>
        <begin position="264"/>
        <end position="332"/>
    </location>
</feature>
<reference evidence="3" key="1">
    <citation type="submission" date="2023-03" db="EMBL/GenBank/DDBJ databases">
        <title>Electrophorus voltai genome.</title>
        <authorList>
            <person name="Bian C."/>
        </authorList>
    </citation>
    <scope>NUCLEOTIDE SEQUENCE</scope>
    <source>
        <strain evidence="3">CB-2022</strain>
        <tissue evidence="3">Muscle</tissue>
    </source>
</reference>
<accession>A0AAD8YPG0</accession>
<dbReference type="EMBL" id="JAROKS010000026">
    <property type="protein sequence ID" value="KAK1784960.1"/>
    <property type="molecule type" value="Genomic_DNA"/>
</dbReference>
<name>A0AAD8YPG0_9TELE</name>
<dbReference type="GO" id="GO:0005814">
    <property type="term" value="C:centriole"/>
    <property type="evidence" value="ECO:0007669"/>
    <property type="project" value="UniProtKB-SubCell"/>
</dbReference>
<dbReference type="GO" id="GO:0060271">
    <property type="term" value="P:cilium assembly"/>
    <property type="evidence" value="ECO:0007669"/>
    <property type="project" value="TreeGrafter"/>
</dbReference>
<dbReference type="Proteomes" id="UP001239994">
    <property type="component" value="Unassembled WGS sequence"/>
</dbReference>
<proteinExistence type="predicted"/>
<gene>
    <name evidence="3" type="ORF">P4O66_018392</name>
</gene>
<evidence type="ECO:0000256" key="1">
    <source>
        <dbReference type="ARBA" id="ARBA00004114"/>
    </source>
</evidence>
<comment type="subcellular location">
    <subcellularLocation>
        <location evidence="1">Cytoplasm</location>
        <location evidence="1">Cytoskeleton</location>
        <location evidence="1">Microtubule organizing center</location>
        <location evidence="1">Centrosome</location>
        <location evidence="1">Centriole</location>
    </subcellularLocation>
</comment>
<feature type="non-terminal residue" evidence="3">
    <location>
        <position position="1"/>
    </location>
</feature>
<dbReference type="InterPro" id="IPR009602">
    <property type="entry name" value="CBAR/FAM92"/>
</dbReference>
<sequence>MTTVLSSVAVGDRRFKHRDSQLKTMESTLSNAEKYMGQFCTLLAAYTRKTAKLRDKADTLVRKLYEFACTGDSEMNVCLKNFSEDLAMVQDYRQAQVERLETRVVAPLKAYGDIVKAKRTELRSIKKLEVFGGQADLKKFSTDRKREVKELQRLETMRLRNPADRQGIAEVNVQKATSYAHRSTQQMEDIILDFQRHKLEDVKRIFRDFIMVEMLFHAKAVEVYTHTFKNMETMDIGKDLQVFRNRIQLSEALLENTASTAAMLPYPSPSSPPLRLARHPSPPPSIPRMTLEQPKESLRRNLLREREAEDEEEEEEEDDEEEEERYNSEDDL</sequence>
<dbReference type="GO" id="GO:0036064">
    <property type="term" value="C:ciliary basal body"/>
    <property type="evidence" value="ECO:0007669"/>
    <property type="project" value="TreeGrafter"/>
</dbReference>
<organism evidence="3 4">
    <name type="scientific">Electrophorus voltai</name>
    <dbReference type="NCBI Taxonomy" id="2609070"/>
    <lineage>
        <taxon>Eukaryota</taxon>
        <taxon>Metazoa</taxon>
        <taxon>Chordata</taxon>
        <taxon>Craniata</taxon>
        <taxon>Vertebrata</taxon>
        <taxon>Euteleostomi</taxon>
        <taxon>Actinopterygii</taxon>
        <taxon>Neopterygii</taxon>
        <taxon>Teleostei</taxon>
        <taxon>Ostariophysi</taxon>
        <taxon>Gymnotiformes</taxon>
        <taxon>Gymnotoidei</taxon>
        <taxon>Gymnotidae</taxon>
        <taxon>Electrophorus</taxon>
    </lineage>
</organism>
<evidence type="ECO:0000256" key="2">
    <source>
        <dbReference type="SAM" id="MobiDB-lite"/>
    </source>
</evidence>
<dbReference type="InterPro" id="IPR027267">
    <property type="entry name" value="AH/BAR_dom_sf"/>
</dbReference>
<dbReference type="SUPFAM" id="SSF103657">
    <property type="entry name" value="BAR/IMD domain-like"/>
    <property type="match status" value="1"/>
</dbReference>